<organism evidence="1 2">
    <name type="scientific">Thermohalobacter berrensis</name>
    <dbReference type="NCBI Taxonomy" id="99594"/>
    <lineage>
        <taxon>Bacteria</taxon>
        <taxon>Bacillati</taxon>
        <taxon>Bacillota</taxon>
        <taxon>Tissierellia</taxon>
        <taxon>Tissierellales</taxon>
        <taxon>Thermohalobacteraceae</taxon>
        <taxon>Thermohalobacter</taxon>
    </lineage>
</organism>
<evidence type="ECO:0008006" key="3">
    <source>
        <dbReference type="Google" id="ProtNLM"/>
    </source>
</evidence>
<dbReference type="Pfam" id="PF09388">
    <property type="entry name" value="SpoOE-like"/>
    <property type="match status" value="1"/>
</dbReference>
<dbReference type="Proteomes" id="UP000284177">
    <property type="component" value="Unassembled WGS sequence"/>
</dbReference>
<dbReference type="RefSeq" id="WP_243096954.1">
    <property type="nucleotide sequence ID" value="NZ_MCIB01000040.1"/>
</dbReference>
<accession>A0A419SUF9</accession>
<evidence type="ECO:0000313" key="1">
    <source>
        <dbReference type="EMBL" id="RKD28806.1"/>
    </source>
</evidence>
<sequence length="59" mass="7098">MEDYDINKAKNEMNKMECLRRRLHYLIKNKNNLLDPEVISVSQQLDRVLNNFHKKIGLI</sequence>
<name>A0A419SUF9_9FIRM</name>
<dbReference type="SUPFAM" id="SSF140500">
    <property type="entry name" value="BAS1536-like"/>
    <property type="match status" value="1"/>
</dbReference>
<keyword evidence="2" id="KW-1185">Reference proteome</keyword>
<dbReference type="GO" id="GO:0046983">
    <property type="term" value="F:protein dimerization activity"/>
    <property type="evidence" value="ECO:0007669"/>
    <property type="project" value="InterPro"/>
</dbReference>
<dbReference type="InterPro" id="IPR018540">
    <property type="entry name" value="Spo0E-like"/>
</dbReference>
<reference evidence="1 2" key="1">
    <citation type="submission" date="2016-08" db="EMBL/GenBank/DDBJ databases">
        <title>Novel Firmicutes and Novel Genomes.</title>
        <authorList>
            <person name="Poppleton D.I."/>
            <person name="Gribaldo S."/>
        </authorList>
    </citation>
    <scope>NUCLEOTIDE SEQUENCE [LARGE SCALE GENOMIC DNA]</scope>
    <source>
        <strain evidence="1 2">CTT3</strain>
    </source>
</reference>
<gene>
    <name evidence="1" type="ORF">BET03_07180</name>
</gene>
<dbReference type="Gene3D" id="4.10.280.10">
    <property type="entry name" value="Helix-loop-helix DNA-binding domain"/>
    <property type="match status" value="1"/>
</dbReference>
<evidence type="ECO:0000313" key="2">
    <source>
        <dbReference type="Proteomes" id="UP000284177"/>
    </source>
</evidence>
<proteinExistence type="predicted"/>
<dbReference type="GO" id="GO:0043937">
    <property type="term" value="P:regulation of sporulation"/>
    <property type="evidence" value="ECO:0007669"/>
    <property type="project" value="InterPro"/>
</dbReference>
<comment type="caution">
    <text evidence="1">The sequence shown here is derived from an EMBL/GenBank/DDBJ whole genome shotgun (WGS) entry which is preliminary data.</text>
</comment>
<protein>
    <recommendedName>
        <fullName evidence="3">Sporulation protein Spo0E</fullName>
    </recommendedName>
</protein>
<dbReference type="InterPro" id="IPR037208">
    <property type="entry name" value="Spo0E-like_sf"/>
</dbReference>
<dbReference type="AlphaFoldDB" id="A0A419SUF9"/>
<dbReference type="InterPro" id="IPR036638">
    <property type="entry name" value="HLH_DNA-bd_sf"/>
</dbReference>
<dbReference type="EMBL" id="MCIB01000040">
    <property type="protein sequence ID" value="RKD28806.1"/>
    <property type="molecule type" value="Genomic_DNA"/>
</dbReference>